<evidence type="ECO:0000256" key="1">
    <source>
        <dbReference type="SAM" id="MobiDB-lite"/>
    </source>
</evidence>
<evidence type="ECO:0000313" key="3">
    <source>
        <dbReference type="Proteomes" id="UP000626109"/>
    </source>
</evidence>
<accession>A0A813JKM2</accession>
<name>A0A813JKM2_POLGL</name>
<reference evidence="2" key="1">
    <citation type="submission" date="2021-02" db="EMBL/GenBank/DDBJ databases">
        <authorList>
            <person name="Dougan E. K."/>
            <person name="Rhodes N."/>
            <person name="Thang M."/>
            <person name="Chan C."/>
        </authorList>
    </citation>
    <scope>NUCLEOTIDE SEQUENCE</scope>
</reference>
<organism evidence="2 3">
    <name type="scientific">Polarella glacialis</name>
    <name type="common">Dinoflagellate</name>
    <dbReference type="NCBI Taxonomy" id="89957"/>
    <lineage>
        <taxon>Eukaryota</taxon>
        <taxon>Sar</taxon>
        <taxon>Alveolata</taxon>
        <taxon>Dinophyceae</taxon>
        <taxon>Suessiales</taxon>
        <taxon>Suessiaceae</taxon>
        <taxon>Polarella</taxon>
    </lineage>
</organism>
<feature type="region of interest" description="Disordered" evidence="1">
    <location>
        <begin position="63"/>
        <end position="90"/>
    </location>
</feature>
<dbReference type="AlphaFoldDB" id="A0A813JKM2"/>
<evidence type="ECO:0000313" key="2">
    <source>
        <dbReference type="EMBL" id="CAE8682491.1"/>
    </source>
</evidence>
<comment type="caution">
    <text evidence="2">The sequence shown here is derived from an EMBL/GenBank/DDBJ whole genome shotgun (WGS) entry which is preliminary data.</text>
</comment>
<sequence>MPPKRPSALSDAALGNKGGVGSSFFFAEGNAGALPVKNTFIDVPSGFSPRDSPGQKRIQPLATAPAQVADGQGTTVTDKSEEQTLWQGST</sequence>
<gene>
    <name evidence="2" type="ORF">PGLA2088_LOCUS22968</name>
</gene>
<protein>
    <submittedName>
        <fullName evidence="2">Uncharacterized protein</fullName>
    </submittedName>
</protein>
<proteinExistence type="predicted"/>
<dbReference type="Proteomes" id="UP000626109">
    <property type="component" value="Unassembled WGS sequence"/>
</dbReference>
<dbReference type="EMBL" id="CAJNNW010026076">
    <property type="protein sequence ID" value="CAE8682491.1"/>
    <property type="molecule type" value="Genomic_DNA"/>
</dbReference>
<feature type="compositionally biased region" description="Polar residues" evidence="1">
    <location>
        <begin position="72"/>
        <end position="90"/>
    </location>
</feature>